<dbReference type="PANTHER" id="PTHR32467">
    <property type="entry name" value="AP2-LIKE ETHYLENE-RESPONSIVE TRANSCRIPTION FACTOR"/>
    <property type="match status" value="1"/>
</dbReference>
<evidence type="ECO:0000256" key="4">
    <source>
        <dbReference type="ARBA" id="ARBA00023163"/>
    </source>
</evidence>
<feature type="compositionally biased region" description="Low complexity" evidence="6">
    <location>
        <begin position="228"/>
        <end position="245"/>
    </location>
</feature>
<dbReference type="GO" id="GO:0003677">
    <property type="term" value="F:DNA binding"/>
    <property type="evidence" value="ECO:0007669"/>
    <property type="project" value="UniProtKB-KW"/>
</dbReference>
<dbReference type="PROSITE" id="PS51032">
    <property type="entry name" value="AP2_ERF"/>
    <property type="match status" value="1"/>
</dbReference>
<protein>
    <submittedName>
        <fullName evidence="8">AP2-like ethylene-responsive transcription factor PLT1</fullName>
    </submittedName>
</protein>
<dbReference type="AlphaFoldDB" id="A0A834TCT4"/>
<sequence length="256" mass="28601">MSRITSAYRGVTRSSRRRKWQARIGKSRGTNGIYVGAFNSERDAARAYDIASIRLKGEGAVTNFDMSTYDIQSIMNNPKIPIGDGASKLLRDNTVGQVLHARRRITYPQHPNYINHLVPSSSAAQYNTNINNNNDLIPNIQTDDDDIDISAMSFEQIQEILKDMDIDGIMREIMTELEGTELFDESVMDELLGESDKWSSRNSGKDYFGNWTEEDIIDSITTFFTHQASAAPPSPSNSSIFQPSTSSPPPPPPQMD</sequence>
<dbReference type="Proteomes" id="UP000634136">
    <property type="component" value="Unassembled WGS sequence"/>
</dbReference>
<name>A0A834TCT4_9FABA</name>
<keyword evidence="2" id="KW-0805">Transcription regulation</keyword>
<dbReference type="SMART" id="SM00380">
    <property type="entry name" value="AP2"/>
    <property type="match status" value="1"/>
</dbReference>
<dbReference type="InterPro" id="IPR016177">
    <property type="entry name" value="DNA-bd_dom_sf"/>
</dbReference>
<evidence type="ECO:0000259" key="7">
    <source>
        <dbReference type="PROSITE" id="PS51032"/>
    </source>
</evidence>
<evidence type="ECO:0000256" key="2">
    <source>
        <dbReference type="ARBA" id="ARBA00023015"/>
    </source>
</evidence>
<dbReference type="PANTHER" id="PTHR32467:SF241">
    <property type="entry name" value="OS01G0899800 PROTEIN"/>
    <property type="match status" value="1"/>
</dbReference>
<evidence type="ECO:0000256" key="1">
    <source>
        <dbReference type="ARBA" id="ARBA00004123"/>
    </source>
</evidence>
<evidence type="ECO:0000256" key="5">
    <source>
        <dbReference type="ARBA" id="ARBA00023242"/>
    </source>
</evidence>
<keyword evidence="3" id="KW-0238">DNA-binding</keyword>
<dbReference type="GO" id="GO:0005634">
    <property type="term" value="C:nucleus"/>
    <property type="evidence" value="ECO:0007669"/>
    <property type="project" value="UniProtKB-SubCell"/>
</dbReference>
<comment type="caution">
    <text evidence="8">The sequence shown here is derived from an EMBL/GenBank/DDBJ whole genome shotgun (WGS) entry which is preliminary data.</text>
</comment>
<feature type="domain" description="AP2/ERF" evidence="7">
    <location>
        <begin position="7"/>
        <end position="65"/>
    </location>
</feature>
<keyword evidence="4" id="KW-0804">Transcription</keyword>
<feature type="region of interest" description="Disordered" evidence="6">
    <location>
        <begin position="227"/>
        <end position="256"/>
    </location>
</feature>
<keyword evidence="5" id="KW-0539">Nucleus</keyword>
<feature type="compositionally biased region" description="Pro residues" evidence="6">
    <location>
        <begin position="246"/>
        <end position="256"/>
    </location>
</feature>
<comment type="subcellular location">
    <subcellularLocation>
        <location evidence="1">Nucleus</location>
    </subcellularLocation>
</comment>
<dbReference type="CDD" id="cd00018">
    <property type="entry name" value="AP2"/>
    <property type="match status" value="1"/>
</dbReference>
<dbReference type="OrthoDB" id="1433248at2759"/>
<evidence type="ECO:0000313" key="9">
    <source>
        <dbReference type="Proteomes" id="UP000634136"/>
    </source>
</evidence>
<dbReference type="InterPro" id="IPR001471">
    <property type="entry name" value="AP2/ERF_dom"/>
</dbReference>
<dbReference type="SUPFAM" id="SSF54171">
    <property type="entry name" value="DNA-binding domain"/>
    <property type="match status" value="1"/>
</dbReference>
<evidence type="ECO:0000256" key="6">
    <source>
        <dbReference type="SAM" id="MobiDB-lite"/>
    </source>
</evidence>
<evidence type="ECO:0000313" key="8">
    <source>
        <dbReference type="EMBL" id="KAF7818994.1"/>
    </source>
</evidence>
<reference evidence="8" key="1">
    <citation type="submission" date="2020-09" db="EMBL/GenBank/DDBJ databases">
        <title>Genome-Enabled Discovery of Anthraquinone Biosynthesis in Senna tora.</title>
        <authorList>
            <person name="Kang S.-H."/>
            <person name="Pandey R.P."/>
            <person name="Lee C.-M."/>
            <person name="Sim J.-S."/>
            <person name="Jeong J.-T."/>
            <person name="Choi B.-S."/>
            <person name="Jung M."/>
            <person name="Ginzburg D."/>
            <person name="Zhao K."/>
            <person name="Won S.Y."/>
            <person name="Oh T.-J."/>
            <person name="Yu Y."/>
            <person name="Kim N.-H."/>
            <person name="Lee O.R."/>
            <person name="Lee T.-H."/>
            <person name="Bashyal P."/>
            <person name="Kim T.-S."/>
            <person name="Lee W.-H."/>
            <person name="Kawkins C."/>
            <person name="Kim C.-K."/>
            <person name="Kim J.S."/>
            <person name="Ahn B.O."/>
            <person name="Rhee S.Y."/>
            <person name="Sohng J.K."/>
        </authorList>
    </citation>
    <scope>NUCLEOTIDE SEQUENCE</scope>
    <source>
        <tissue evidence="8">Leaf</tissue>
    </source>
</reference>
<dbReference type="GO" id="GO:0003700">
    <property type="term" value="F:DNA-binding transcription factor activity"/>
    <property type="evidence" value="ECO:0007669"/>
    <property type="project" value="InterPro"/>
</dbReference>
<accession>A0A834TCT4</accession>
<dbReference type="InterPro" id="IPR036955">
    <property type="entry name" value="AP2/ERF_dom_sf"/>
</dbReference>
<dbReference type="Gene3D" id="3.30.730.10">
    <property type="entry name" value="AP2/ERF domain"/>
    <property type="match status" value="1"/>
</dbReference>
<evidence type="ECO:0000256" key="3">
    <source>
        <dbReference type="ARBA" id="ARBA00023125"/>
    </source>
</evidence>
<dbReference type="EMBL" id="JAAIUW010000008">
    <property type="protein sequence ID" value="KAF7818994.1"/>
    <property type="molecule type" value="Genomic_DNA"/>
</dbReference>
<organism evidence="8 9">
    <name type="scientific">Senna tora</name>
    <dbReference type="NCBI Taxonomy" id="362788"/>
    <lineage>
        <taxon>Eukaryota</taxon>
        <taxon>Viridiplantae</taxon>
        <taxon>Streptophyta</taxon>
        <taxon>Embryophyta</taxon>
        <taxon>Tracheophyta</taxon>
        <taxon>Spermatophyta</taxon>
        <taxon>Magnoliopsida</taxon>
        <taxon>eudicotyledons</taxon>
        <taxon>Gunneridae</taxon>
        <taxon>Pentapetalae</taxon>
        <taxon>rosids</taxon>
        <taxon>fabids</taxon>
        <taxon>Fabales</taxon>
        <taxon>Fabaceae</taxon>
        <taxon>Caesalpinioideae</taxon>
        <taxon>Cassia clade</taxon>
        <taxon>Senna</taxon>
    </lineage>
</organism>
<gene>
    <name evidence="8" type="ORF">G2W53_024449</name>
</gene>
<proteinExistence type="predicted"/>
<keyword evidence="9" id="KW-1185">Reference proteome</keyword>